<dbReference type="NCBIfam" id="NF005141">
    <property type="entry name" value="PRK06590.1"/>
    <property type="match status" value="1"/>
</dbReference>
<feature type="transmembrane region" description="Helical" evidence="6">
    <location>
        <begin position="269"/>
        <end position="291"/>
    </location>
</feature>
<keyword evidence="4 6" id="KW-0472">Membrane</keyword>
<feature type="domain" description="NADH-Ubiquinone oxidoreductase (complex I) chain 5 N-terminal" evidence="8">
    <location>
        <begin position="66"/>
        <end position="116"/>
    </location>
</feature>
<evidence type="ECO:0000256" key="3">
    <source>
        <dbReference type="ARBA" id="ARBA00022989"/>
    </source>
</evidence>
<evidence type="ECO:0000256" key="1">
    <source>
        <dbReference type="ARBA" id="ARBA00004127"/>
    </source>
</evidence>
<evidence type="ECO:0000259" key="8">
    <source>
        <dbReference type="Pfam" id="PF00662"/>
    </source>
</evidence>
<dbReference type="RefSeq" id="WP_070098529.1">
    <property type="nucleotide sequence ID" value="NZ_AP013035.1"/>
</dbReference>
<dbReference type="InterPro" id="IPR001516">
    <property type="entry name" value="Proton_antipo_N"/>
</dbReference>
<dbReference type="Pfam" id="PF00662">
    <property type="entry name" value="Proton_antipo_N"/>
    <property type="match status" value="1"/>
</dbReference>
<feature type="transmembrane region" description="Helical" evidence="6">
    <location>
        <begin position="34"/>
        <end position="56"/>
    </location>
</feature>
<dbReference type="InterPro" id="IPR001750">
    <property type="entry name" value="ND/Mrp_TM"/>
</dbReference>
<feature type="transmembrane region" description="Helical" evidence="6">
    <location>
        <begin position="6"/>
        <end position="27"/>
    </location>
</feature>
<evidence type="ECO:0000256" key="5">
    <source>
        <dbReference type="RuleBase" id="RU000320"/>
    </source>
</evidence>
<dbReference type="OrthoDB" id="9807568at2"/>
<dbReference type="PANTHER" id="PTHR42829:SF2">
    <property type="entry name" value="NADH-UBIQUINONE OXIDOREDUCTASE CHAIN 5"/>
    <property type="match status" value="1"/>
</dbReference>
<feature type="transmembrane region" description="Helical" evidence="6">
    <location>
        <begin position="115"/>
        <end position="133"/>
    </location>
</feature>
<dbReference type="AlphaFoldDB" id="A0A0S3QVF4"/>
<dbReference type="Gene3D" id="1.20.5.2700">
    <property type="match status" value="2"/>
</dbReference>
<sequence length="663" mass="74326">MIKYVWLIPLFPLIGMTINGLFGFKYIKNRAHWIAVPALGLAWLFSILVFIDVLHGHVGEVNLWDWIVTPDVHVRIAFWVDQLTAVMLMVVTTLSFWIHVYSIGYMGHDPGYPRYFTYLNMFVFFMLILVLGSSYLLLFVGWEGVGLCSYLLIGFWYERESAWKAGMKAFITNRVGDAFFVIGMFILWYYLGSLDFKVVFEKAHHLSPEIVTIATLCLFMGATGKSAQIPLYVWLPDAMEGPTPVSALIHAATMVTSGVYMVARSNVLYNMAPFSLEVVAVVGCLTAFFAGTIGTSQFDLKRVLAYSTVSQLGYMFLGCGVGAYAAGVFHLMTHAFFKGLLFLSAGSVMHAMSDVLDMRLMGNLKKYMPITAVTFIVGGLALSGIPPFAGFWSKDEILHHAFVSGHYTLWFLGTLAAGVTAYYTFRAIFMTFFGKERIPEEIKHHLHESPKVMTIPLIVLAIGSATVGFFGLKSGHGESYFAEFLKPVIHAHHAMHGAEHAAEHAEAIPASVLIAISVVVGLTGILIAYLVHMKKIIDPEKLIKKTWFIHRVLYRKYWVDELYFALFINRTLDLAYVSWKFDQFIIDGIVNGASWLTKALAWVTRYCTEPFVVDGAVNGASYVVDLTARMLRRLQTGVISNYMLFVAMGLFGLFSIYVFARFF</sequence>
<dbReference type="GO" id="GO:0008137">
    <property type="term" value="F:NADH dehydrogenase (ubiquinone) activity"/>
    <property type="evidence" value="ECO:0007669"/>
    <property type="project" value="InterPro"/>
</dbReference>
<protein>
    <submittedName>
        <fullName evidence="9">NADH-quinone oxidoreductase subunit L</fullName>
        <ecNumber evidence="9">1.6.5.3</ecNumber>
    </submittedName>
</protein>
<feature type="transmembrane region" description="Helical" evidence="6">
    <location>
        <begin position="169"/>
        <end position="190"/>
    </location>
</feature>
<name>A0A0S3QVF4_THET7</name>
<dbReference type="PRINTS" id="PR01434">
    <property type="entry name" value="NADHDHGNASE5"/>
</dbReference>
<accession>A0A0S3QVF4</accession>
<dbReference type="EC" id="1.6.5.3" evidence="9"/>
<organism evidence="9 10">
    <name type="scientific">Thermosulfidibacter takaii (strain DSM 17441 / JCM 13301 / NBRC 103674 / ABI70S6)</name>
    <dbReference type="NCBI Taxonomy" id="1298851"/>
    <lineage>
        <taxon>Bacteria</taxon>
        <taxon>Pseudomonadati</taxon>
        <taxon>Thermosulfidibacterota</taxon>
        <taxon>Thermosulfidibacteria</taxon>
        <taxon>Thermosulfidibacterales</taxon>
        <taxon>Thermosulfidibacteraceae</taxon>
    </lineage>
</organism>
<evidence type="ECO:0000259" key="7">
    <source>
        <dbReference type="Pfam" id="PF00361"/>
    </source>
</evidence>
<feature type="transmembrane region" description="Helical" evidence="6">
    <location>
        <begin position="76"/>
        <end position="103"/>
    </location>
</feature>
<evidence type="ECO:0000313" key="9">
    <source>
        <dbReference type="EMBL" id="BAT72290.1"/>
    </source>
</evidence>
<keyword evidence="10" id="KW-1185">Reference proteome</keyword>
<evidence type="ECO:0000256" key="6">
    <source>
        <dbReference type="SAM" id="Phobius"/>
    </source>
</evidence>
<dbReference type="GO" id="GO:0015990">
    <property type="term" value="P:electron transport coupled proton transport"/>
    <property type="evidence" value="ECO:0007669"/>
    <property type="project" value="TreeGrafter"/>
</dbReference>
<dbReference type="PANTHER" id="PTHR42829">
    <property type="entry name" value="NADH-UBIQUINONE OXIDOREDUCTASE CHAIN 5"/>
    <property type="match status" value="1"/>
</dbReference>
<feature type="transmembrane region" description="Helical" evidence="6">
    <location>
        <begin position="367"/>
        <end position="389"/>
    </location>
</feature>
<feature type="transmembrane region" description="Helical" evidence="6">
    <location>
        <begin position="139"/>
        <end position="157"/>
    </location>
</feature>
<feature type="transmembrane region" description="Helical" evidence="6">
    <location>
        <begin position="507"/>
        <end position="531"/>
    </location>
</feature>
<gene>
    <name evidence="9" type="ORF">TST_1504</name>
</gene>
<feature type="transmembrane region" description="Helical" evidence="6">
    <location>
        <begin position="639"/>
        <end position="660"/>
    </location>
</feature>
<dbReference type="PATRIC" id="fig|1298851.3.peg.1578"/>
<evidence type="ECO:0000256" key="2">
    <source>
        <dbReference type="ARBA" id="ARBA00022692"/>
    </source>
</evidence>
<keyword evidence="2 5" id="KW-0812">Transmembrane</keyword>
<comment type="subcellular location">
    <subcellularLocation>
        <location evidence="1">Endomembrane system</location>
        <topology evidence="1">Multi-pass membrane protein</topology>
    </subcellularLocation>
    <subcellularLocation>
        <location evidence="5">Membrane</location>
        <topology evidence="5">Multi-pass membrane protein</topology>
    </subcellularLocation>
</comment>
<evidence type="ECO:0000313" key="10">
    <source>
        <dbReference type="Proteomes" id="UP000063234"/>
    </source>
</evidence>
<proteinExistence type="predicted"/>
<dbReference type="STRING" id="1298851.TST_1504"/>
<dbReference type="PRINTS" id="PR01435">
    <property type="entry name" value="NPOXDRDTASE5"/>
</dbReference>
<dbReference type="Proteomes" id="UP000063234">
    <property type="component" value="Chromosome"/>
</dbReference>
<dbReference type="Pfam" id="PF00361">
    <property type="entry name" value="Proton_antipo_M"/>
    <property type="match status" value="1"/>
</dbReference>
<dbReference type="NCBIfam" id="TIGR01974">
    <property type="entry name" value="NDH_I_L"/>
    <property type="match status" value="1"/>
</dbReference>
<dbReference type="GO" id="GO:0016020">
    <property type="term" value="C:membrane"/>
    <property type="evidence" value="ECO:0007669"/>
    <property type="project" value="UniProtKB-SubCell"/>
</dbReference>
<dbReference type="InterPro" id="IPR018393">
    <property type="entry name" value="NADHpl_OxRdtase_5_subgr"/>
</dbReference>
<feature type="domain" description="NADH:quinone oxidoreductase/Mrp antiporter transmembrane" evidence="7">
    <location>
        <begin position="134"/>
        <end position="419"/>
    </location>
</feature>
<feature type="transmembrane region" description="Helical" evidence="6">
    <location>
        <begin position="303"/>
        <end position="329"/>
    </location>
</feature>
<dbReference type="GO" id="GO:0048038">
    <property type="term" value="F:quinone binding"/>
    <property type="evidence" value="ECO:0007669"/>
    <property type="project" value="UniProtKB-KW"/>
</dbReference>
<dbReference type="GO" id="GO:0003954">
    <property type="term" value="F:NADH dehydrogenase activity"/>
    <property type="evidence" value="ECO:0007669"/>
    <property type="project" value="TreeGrafter"/>
</dbReference>
<keyword evidence="3 6" id="KW-1133">Transmembrane helix</keyword>
<reference evidence="10" key="1">
    <citation type="journal article" date="2018" name="Science">
        <title>A primordial and reversible TCA cycle in a facultatively chemolithoautotrophic thermophile.</title>
        <authorList>
            <person name="Nunoura T."/>
            <person name="Chikaraishi Y."/>
            <person name="Izaki R."/>
            <person name="Suwa T."/>
            <person name="Sato T."/>
            <person name="Harada T."/>
            <person name="Mori K."/>
            <person name="Kato Y."/>
            <person name="Miyazaki M."/>
            <person name="Shimamura S."/>
            <person name="Yanagawa K."/>
            <person name="Shuto A."/>
            <person name="Ohkouchi N."/>
            <person name="Fujita N."/>
            <person name="Takaki Y."/>
            <person name="Atomi H."/>
            <person name="Takai K."/>
        </authorList>
    </citation>
    <scope>NUCLEOTIDE SEQUENCE [LARGE SCALE GENOMIC DNA]</scope>
    <source>
        <strain evidence="10">DSM 17441 / JCM 13301 / NBRC 103674 / ABI70S6</strain>
    </source>
</reference>
<dbReference type="InterPro" id="IPR003945">
    <property type="entry name" value="NU5C-like"/>
</dbReference>
<dbReference type="EMBL" id="AP013035">
    <property type="protein sequence ID" value="BAT72290.1"/>
    <property type="molecule type" value="Genomic_DNA"/>
</dbReference>
<feature type="transmembrane region" description="Helical" evidence="6">
    <location>
        <begin position="245"/>
        <end position="263"/>
    </location>
</feature>
<dbReference type="GO" id="GO:0042773">
    <property type="term" value="P:ATP synthesis coupled electron transport"/>
    <property type="evidence" value="ECO:0007669"/>
    <property type="project" value="InterPro"/>
</dbReference>
<keyword evidence="9" id="KW-0560">Oxidoreductase</keyword>
<dbReference type="GO" id="GO:0012505">
    <property type="term" value="C:endomembrane system"/>
    <property type="evidence" value="ECO:0007669"/>
    <property type="project" value="UniProtKB-SubCell"/>
</dbReference>
<evidence type="ECO:0000256" key="4">
    <source>
        <dbReference type="ARBA" id="ARBA00023136"/>
    </source>
</evidence>
<dbReference type="KEGG" id="ttk:TST_1504"/>
<feature type="transmembrane region" description="Helical" evidence="6">
    <location>
        <begin position="409"/>
        <end position="433"/>
    </location>
</feature>
<feature type="transmembrane region" description="Helical" evidence="6">
    <location>
        <begin position="454"/>
        <end position="472"/>
    </location>
</feature>